<dbReference type="AlphaFoldDB" id="A0A2G5UJP0"/>
<reference evidence="3" key="1">
    <citation type="submission" date="2017-10" db="EMBL/GenBank/DDBJ databases">
        <title>Rapid genome shrinkage in a self-fertile nematode reveals novel sperm competition proteins.</title>
        <authorList>
            <person name="Yin D."/>
            <person name="Schwarz E.M."/>
            <person name="Thomas C.G."/>
            <person name="Felde R.L."/>
            <person name="Korf I.F."/>
            <person name="Cutter A.D."/>
            <person name="Schartner C.M."/>
            <person name="Ralston E.J."/>
            <person name="Meyer B.J."/>
            <person name="Haag E.S."/>
        </authorList>
    </citation>
    <scope>NUCLEOTIDE SEQUENCE [LARGE SCALE GENOMIC DNA]</scope>
    <source>
        <strain evidence="3">JU1422</strain>
    </source>
</reference>
<proteinExistence type="predicted"/>
<evidence type="ECO:0000313" key="3">
    <source>
        <dbReference type="Proteomes" id="UP000230233"/>
    </source>
</evidence>
<name>A0A2G5UJP0_9PELO</name>
<protein>
    <recommendedName>
        <fullName evidence="1">Sdz-33 F-box domain-containing protein</fullName>
    </recommendedName>
</protein>
<keyword evidence="3" id="KW-1185">Reference proteome</keyword>
<dbReference type="Proteomes" id="UP000230233">
    <property type="component" value="Chromosome III"/>
</dbReference>
<accession>A0A2G5UJP0</accession>
<evidence type="ECO:0000259" key="1">
    <source>
        <dbReference type="Pfam" id="PF07735"/>
    </source>
</evidence>
<evidence type="ECO:0000313" key="2">
    <source>
        <dbReference type="EMBL" id="PIC39772.1"/>
    </source>
</evidence>
<gene>
    <name evidence="2" type="primary">Cnig_chr_III.g11358</name>
    <name evidence="2" type="ORF">B9Z55_011358</name>
</gene>
<comment type="caution">
    <text evidence="2">The sequence shown here is derived from an EMBL/GenBank/DDBJ whole genome shotgun (WGS) entry which is preliminary data.</text>
</comment>
<dbReference type="EMBL" id="PDUG01000003">
    <property type="protein sequence ID" value="PIC39772.1"/>
    <property type="molecule type" value="Genomic_DNA"/>
</dbReference>
<organism evidence="2 3">
    <name type="scientific">Caenorhabditis nigoni</name>
    <dbReference type="NCBI Taxonomy" id="1611254"/>
    <lineage>
        <taxon>Eukaryota</taxon>
        <taxon>Metazoa</taxon>
        <taxon>Ecdysozoa</taxon>
        <taxon>Nematoda</taxon>
        <taxon>Chromadorea</taxon>
        <taxon>Rhabditida</taxon>
        <taxon>Rhabditina</taxon>
        <taxon>Rhabditomorpha</taxon>
        <taxon>Rhabditoidea</taxon>
        <taxon>Rhabditidae</taxon>
        <taxon>Peloderinae</taxon>
        <taxon>Caenorhabditis</taxon>
    </lineage>
</organism>
<dbReference type="PANTHER" id="PTHR21503:SF8">
    <property type="entry name" value="F-BOX ASSOCIATED DOMAIN-CONTAINING PROTEIN-RELATED"/>
    <property type="match status" value="1"/>
</dbReference>
<feature type="domain" description="Sdz-33 F-box" evidence="1">
    <location>
        <begin position="123"/>
        <end position="182"/>
    </location>
</feature>
<dbReference type="PANTHER" id="PTHR21503">
    <property type="entry name" value="F-BOX-CONTAINING HYPOTHETICAL PROTEIN C.ELEGANS"/>
    <property type="match status" value="1"/>
</dbReference>
<dbReference type="InterPro" id="IPR012885">
    <property type="entry name" value="F-box_Sdz-33"/>
</dbReference>
<sequence>MLWFWNGSFGSYRGWKLKDTWIARFFWYLEDPFHAMKELYLDAKSLMGVEVDSVAIYMDDFEEECREIVDWLRPNCQEFSGFYIYGQNQRHEDVQYILDNLKFKGSLHIFAKTNEQLSLRIPETMDLLSIIHGSWITLGYIMSLKISRLAFADTNLTNQDINLIYKSWIEMKSHRNLEWFEINLTDLEGFFEDGLGDIPYQIGPIISVPYYTPIEGSIVVTRKDGLMASISLYQNGIGFAAVMYTSLFRSQLQYVD</sequence>
<dbReference type="Pfam" id="PF07735">
    <property type="entry name" value="FBA_2"/>
    <property type="match status" value="1"/>
</dbReference>